<proteinExistence type="predicted"/>
<evidence type="ECO:0000313" key="3">
    <source>
        <dbReference type="Proteomes" id="UP000615687"/>
    </source>
</evidence>
<evidence type="ECO:0000259" key="1">
    <source>
        <dbReference type="PROSITE" id="PS50830"/>
    </source>
</evidence>
<sequence>MQNPKTQKVIVIAALLALTVGYGLWPELRLLVAPIHHNGPVNHVRDGDTIEVDGLPIRLSGVTCDERGTPLGTQATNAVRNLVRGETLACHLNGEKTYDRSVGRCALENGRDLGQVLIDRGLCGRCARYDILMTYTENPDAPFKGTYPSYCNWIW</sequence>
<dbReference type="PROSITE" id="PS50830">
    <property type="entry name" value="TNASE_3"/>
    <property type="match status" value="1"/>
</dbReference>
<dbReference type="RefSeq" id="WP_192107580.1">
    <property type="nucleotide sequence ID" value="NZ_JACYXJ010000002.1"/>
</dbReference>
<dbReference type="InterPro" id="IPR016071">
    <property type="entry name" value="Staphylococal_nuclease_OB-fold"/>
</dbReference>
<dbReference type="InterPro" id="IPR035437">
    <property type="entry name" value="SNase_OB-fold_sf"/>
</dbReference>
<protein>
    <recommendedName>
        <fullName evidence="1">TNase-like domain-containing protein</fullName>
    </recommendedName>
</protein>
<name>A0ABR9C6D7_9HYPH</name>
<dbReference type="Gene3D" id="2.40.50.90">
    <property type="match status" value="1"/>
</dbReference>
<dbReference type="EMBL" id="JACYXJ010000002">
    <property type="protein sequence ID" value="MBD8875440.1"/>
    <property type="molecule type" value="Genomic_DNA"/>
</dbReference>
<dbReference type="Proteomes" id="UP000615687">
    <property type="component" value="Unassembled WGS sequence"/>
</dbReference>
<organism evidence="2 3">
    <name type="scientific">Roseibium polysiphoniae</name>
    <dbReference type="NCBI Taxonomy" id="2571221"/>
    <lineage>
        <taxon>Bacteria</taxon>
        <taxon>Pseudomonadati</taxon>
        <taxon>Pseudomonadota</taxon>
        <taxon>Alphaproteobacteria</taxon>
        <taxon>Hyphomicrobiales</taxon>
        <taxon>Stappiaceae</taxon>
        <taxon>Roseibium</taxon>
    </lineage>
</organism>
<evidence type="ECO:0000313" key="2">
    <source>
        <dbReference type="EMBL" id="MBD8875440.1"/>
    </source>
</evidence>
<feature type="domain" description="TNase-like" evidence="1">
    <location>
        <begin position="35"/>
        <end position="122"/>
    </location>
</feature>
<gene>
    <name evidence="2" type="ORF">IG617_03970</name>
</gene>
<reference evidence="2 3" key="1">
    <citation type="submission" date="2020-09" db="EMBL/GenBank/DDBJ databases">
        <title>The genome sequence of type strain Labrenzia polysiphoniae KACC 19711.</title>
        <authorList>
            <person name="Liu Y."/>
        </authorList>
    </citation>
    <scope>NUCLEOTIDE SEQUENCE [LARGE SCALE GENOMIC DNA]</scope>
    <source>
        <strain evidence="2 3">KACC 19711</strain>
    </source>
</reference>
<dbReference type="SUPFAM" id="SSF50199">
    <property type="entry name" value="Staphylococcal nuclease"/>
    <property type="match status" value="1"/>
</dbReference>
<keyword evidence="3" id="KW-1185">Reference proteome</keyword>
<comment type="caution">
    <text evidence="2">The sequence shown here is derived from an EMBL/GenBank/DDBJ whole genome shotgun (WGS) entry which is preliminary data.</text>
</comment>
<accession>A0ABR9C6D7</accession>
<dbReference type="SMART" id="SM00318">
    <property type="entry name" value="SNc"/>
    <property type="match status" value="1"/>
</dbReference>